<gene>
    <name evidence="1" type="ORF">A2310_04655</name>
</gene>
<accession>A0A1F4SWF0</accession>
<reference evidence="1 2" key="1">
    <citation type="journal article" date="2016" name="Nat. Commun.">
        <title>Thousands of microbial genomes shed light on interconnected biogeochemical processes in an aquifer system.</title>
        <authorList>
            <person name="Anantharaman K."/>
            <person name="Brown C.T."/>
            <person name="Hug L.A."/>
            <person name="Sharon I."/>
            <person name="Castelle C.J."/>
            <person name="Probst A.J."/>
            <person name="Thomas B.C."/>
            <person name="Singh A."/>
            <person name="Wilkins M.J."/>
            <person name="Karaoz U."/>
            <person name="Brodie E.L."/>
            <person name="Williams K.H."/>
            <person name="Hubbard S.S."/>
            <person name="Banfield J.F."/>
        </authorList>
    </citation>
    <scope>NUCLEOTIDE SEQUENCE [LARGE SCALE GENOMIC DNA]</scope>
</reference>
<evidence type="ECO:0000313" key="2">
    <source>
        <dbReference type="Proteomes" id="UP000178417"/>
    </source>
</evidence>
<dbReference type="AlphaFoldDB" id="A0A1F4SWF0"/>
<sequence>MRDVFELLCKGKIKEGIEQLKAIPGFEAHKAIALAEIAYFQHDFESAMDYDEQALPHHEEWYAGNIVNEHFFAYVRAAIALKCIDRAKRVLTAFLKREQDTKVPANDMDRHKFHVERYQYIIGQHLLKLKGRENLEIYNSPYQVISNGDSMDKFIAQLKKYRPKFLSDSIDGAMYMLNFIYKTGNTTDYVKIYEKFSDKIDDESLHIKASKVYLALKHPEKAKEAIRTLTSKAWFPIEHPQITPMKLWAEDDLQKIMKRDFCKEILYLPKVQNR</sequence>
<organism evidence="1 2">
    <name type="scientific">candidate division WOR-1 bacterium RIFOXYB2_FULL_37_13</name>
    <dbReference type="NCBI Taxonomy" id="1802579"/>
    <lineage>
        <taxon>Bacteria</taxon>
        <taxon>Bacillati</taxon>
        <taxon>Saganbacteria</taxon>
    </lineage>
</organism>
<dbReference type="Proteomes" id="UP000178417">
    <property type="component" value="Unassembled WGS sequence"/>
</dbReference>
<comment type="caution">
    <text evidence="1">The sequence shown here is derived from an EMBL/GenBank/DDBJ whole genome shotgun (WGS) entry which is preliminary data.</text>
</comment>
<proteinExistence type="predicted"/>
<dbReference type="EMBL" id="MEUB01000007">
    <property type="protein sequence ID" value="OGC24755.1"/>
    <property type="molecule type" value="Genomic_DNA"/>
</dbReference>
<evidence type="ECO:0000313" key="1">
    <source>
        <dbReference type="EMBL" id="OGC24755.1"/>
    </source>
</evidence>
<protein>
    <submittedName>
        <fullName evidence="1">Uncharacterized protein</fullName>
    </submittedName>
</protein>
<name>A0A1F4SWF0_UNCSA</name>